<feature type="domain" description="DUF4143" evidence="2">
    <location>
        <begin position="204"/>
        <end position="362"/>
    </location>
</feature>
<dbReference type="InterPro" id="IPR025420">
    <property type="entry name" value="DUF4143"/>
</dbReference>
<dbReference type="EMBL" id="CP071382">
    <property type="protein sequence ID" value="QSV44867.1"/>
    <property type="molecule type" value="Genomic_DNA"/>
</dbReference>
<protein>
    <submittedName>
        <fullName evidence="3">ATP-binding protein</fullName>
    </submittedName>
</protein>
<keyword evidence="3" id="KW-0067">ATP-binding</keyword>
<proteinExistence type="predicted"/>
<dbReference type="RefSeq" id="WP_207162681.1">
    <property type="nucleotide sequence ID" value="NZ_CP071382.1"/>
</dbReference>
<evidence type="ECO:0000259" key="1">
    <source>
        <dbReference type="Pfam" id="PF13173"/>
    </source>
</evidence>
<dbReference type="PANTHER" id="PTHR43566:SF2">
    <property type="entry name" value="DUF4143 DOMAIN-CONTAINING PROTEIN"/>
    <property type="match status" value="1"/>
</dbReference>
<dbReference type="InterPro" id="IPR027417">
    <property type="entry name" value="P-loop_NTPase"/>
</dbReference>
<keyword evidence="4" id="KW-1185">Reference proteome</keyword>
<dbReference type="SUPFAM" id="SSF52540">
    <property type="entry name" value="P-loop containing nucleoside triphosphate hydrolases"/>
    <property type="match status" value="1"/>
</dbReference>
<organism evidence="3 4">
    <name type="scientific">Geobacter benzoatilyticus</name>
    <dbReference type="NCBI Taxonomy" id="2815309"/>
    <lineage>
        <taxon>Bacteria</taxon>
        <taxon>Pseudomonadati</taxon>
        <taxon>Thermodesulfobacteriota</taxon>
        <taxon>Desulfuromonadia</taxon>
        <taxon>Geobacterales</taxon>
        <taxon>Geobacteraceae</taxon>
        <taxon>Geobacter</taxon>
    </lineage>
</organism>
<evidence type="ECO:0000259" key="2">
    <source>
        <dbReference type="Pfam" id="PF13635"/>
    </source>
</evidence>
<dbReference type="InterPro" id="IPR041682">
    <property type="entry name" value="AAA_14"/>
</dbReference>
<dbReference type="Pfam" id="PF13173">
    <property type="entry name" value="AAA_14"/>
    <property type="match status" value="1"/>
</dbReference>
<feature type="domain" description="AAA" evidence="1">
    <location>
        <begin position="18"/>
        <end position="136"/>
    </location>
</feature>
<dbReference type="PANTHER" id="PTHR43566">
    <property type="entry name" value="CONSERVED PROTEIN"/>
    <property type="match status" value="1"/>
</dbReference>
<keyword evidence="3" id="KW-0547">Nucleotide-binding</keyword>
<sequence>MIYQRHIKTRLMELFNDFRIVYLTGPRQAGKSTLVREIAKEQGIAYYTLDDAALAASALSDPQGVLASLPTPLVLDEFQMAPNLVGAIKMVSDAANGQKGIFLLTGSSDIFRSAQVQESLPGHMARLELYPLSQAERHHGALNAIDWLIGGAFEHTILKPLDRKELGDLLIEGGYPEAIAKSPRSRSVWFASYIEGRLLKDFEIMHHAKGDYHTKLSALIRNLAGMAGNLIKYANIANDLSQDDKTVKRYMEILELMFIIRRLHPYMRNSAKRAVVGMSKLHFVDTGLACHLLGLKKSETIHTSQFFGGLVENFVFSELLKHATWSEEDVNFYHFRDTARHELDLVIERSDGKVIGVEVKASMTVKPEDFSGLSIFAEYTRDKFLHGILFYSGDKVLPFRINETVFHAVPISSLL</sequence>
<accession>A0ABX7Q0W6</accession>
<name>A0ABX7Q0W6_9BACT</name>
<gene>
    <name evidence="3" type="ORF">JZM60_11975</name>
</gene>
<reference evidence="3 4" key="1">
    <citation type="submission" date="2021-03" db="EMBL/GenBank/DDBJ databases">
        <title>Geobacter metallireducens gen. nov. sp. nov., a microorganism capable of coupling the complete oxidation of organic compounds to the reduction of iron and other metals.</title>
        <authorList>
            <person name="Li Y."/>
        </authorList>
    </citation>
    <scope>NUCLEOTIDE SEQUENCE [LARGE SCALE GENOMIC DNA]</scope>
    <source>
        <strain evidence="3 4">Jerry-YX</strain>
    </source>
</reference>
<evidence type="ECO:0000313" key="3">
    <source>
        <dbReference type="EMBL" id="QSV44867.1"/>
    </source>
</evidence>
<dbReference type="Pfam" id="PF13635">
    <property type="entry name" value="DUF4143"/>
    <property type="match status" value="1"/>
</dbReference>
<evidence type="ECO:0000313" key="4">
    <source>
        <dbReference type="Proteomes" id="UP000663651"/>
    </source>
</evidence>
<dbReference type="GO" id="GO:0005524">
    <property type="term" value="F:ATP binding"/>
    <property type="evidence" value="ECO:0007669"/>
    <property type="project" value="UniProtKB-KW"/>
</dbReference>
<dbReference type="Proteomes" id="UP000663651">
    <property type="component" value="Chromosome"/>
</dbReference>